<evidence type="ECO:0000259" key="1">
    <source>
        <dbReference type="Pfam" id="PF13966"/>
    </source>
</evidence>
<protein>
    <recommendedName>
        <fullName evidence="1">Reverse transcriptase zinc-binding domain-containing protein</fullName>
    </recommendedName>
</protein>
<proteinExistence type="predicted"/>
<dbReference type="Gramene" id="Psat04G0161300-T1">
    <property type="protein sequence ID" value="KAI5416647.1"/>
    <property type="gene ID" value="KIW84_041613"/>
</dbReference>
<keyword evidence="3" id="KW-1185">Reference proteome</keyword>
<gene>
    <name evidence="2" type="ORF">KIW84_041613</name>
</gene>
<dbReference type="InterPro" id="IPR026960">
    <property type="entry name" value="RVT-Znf"/>
</dbReference>
<name>A0A9D5ALK4_PEA</name>
<evidence type="ECO:0000313" key="2">
    <source>
        <dbReference type="EMBL" id="KAI5416647.1"/>
    </source>
</evidence>
<reference evidence="2 3" key="1">
    <citation type="journal article" date="2022" name="Nat. Genet.">
        <title>Improved pea reference genome and pan-genome highlight genomic features and evolutionary characteristics.</title>
        <authorList>
            <person name="Yang T."/>
            <person name="Liu R."/>
            <person name="Luo Y."/>
            <person name="Hu S."/>
            <person name="Wang D."/>
            <person name="Wang C."/>
            <person name="Pandey M.K."/>
            <person name="Ge S."/>
            <person name="Xu Q."/>
            <person name="Li N."/>
            <person name="Li G."/>
            <person name="Huang Y."/>
            <person name="Saxena R.K."/>
            <person name="Ji Y."/>
            <person name="Li M."/>
            <person name="Yan X."/>
            <person name="He Y."/>
            <person name="Liu Y."/>
            <person name="Wang X."/>
            <person name="Xiang C."/>
            <person name="Varshney R.K."/>
            <person name="Ding H."/>
            <person name="Gao S."/>
            <person name="Zong X."/>
        </authorList>
    </citation>
    <scope>NUCLEOTIDE SEQUENCE [LARGE SCALE GENOMIC DNA]</scope>
    <source>
        <strain evidence="2 3">cv. Zhongwan 6</strain>
    </source>
</reference>
<comment type="caution">
    <text evidence="2">The sequence shown here is derived from an EMBL/GenBank/DDBJ whole genome shotgun (WGS) entry which is preliminary data.</text>
</comment>
<feature type="domain" description="Reverse transcriptase zinc-binding" evidence="1">
    <location>
        <begin position="91"/>
        <end position="153"/>
    </location>
</feature>
<dbReference type="Pfam" id="PF13966">
    <property type="entry name" value="zf-RVT"/>
    <property type="match status" value="1"/>
</dbReference>
<accession>A0A9D5ALK4</accession>
<organism evidence="2 3">
    <name type="scientific">Pisum sativum</name>
    <name type="common">Garden pea</name>
    <name type="synonym">Lathyrus oleraceus</name>
    <dbReference type="NCBI Taxonomy" id="3888"/>
    <lineage>
        <taxon>Eukaryota</taxon>
        <taxon>Viridiplantae</taxon>
        <taxon>Streptophyta</taxon>
        <taxon>Embryophyta</taxon>
        <taxon>Tracheophyta</taxon>
        <taxon>Spermatophyta</taxon>
        <taxon>Magnoliopsida</taxon>
        <taxon>eudicotyledons</taxon>
        <taxon>Gunneridae</taxon>
        <taxon>Pentapetalae</taxon>
        <taxon>rosids</taxon>
        <taxon>fabids</taxon>
        <taxon>Fabales</taxon>
        <taxon>Fabaceae</taxon>
        <taxon>Papilionoideae</taxon>
        <taxon>50 kb inversion clade</taxon>
        <taxon>NPAAA clade</taxon>
        <taxon>Hologalegina</taxon>
        <taxon>IRL clade</taxon>
        <taxon>Fabeae</taxon>
        <taxon>Lathyrus</taxon>
    </lineage>
</organism>
<evidence type="ECO:0000313" key="3">
    <source>
        <dbReference type="Proteomes" id="UP001058974"/>
    </source>
</evidence>
<dbReference type="EMBL" id="JAMSHJ010000004">
    <property type="protein sequence ID" value="KAI5416647.1"/>
    <property type="molecule type" value="Genomic_DNA"/>
</dbReference>
<dbReference type="Proteomes" id="UP001058974">
    <property type="component" value="Chromosome 4"/>
</dbReference>
<sequence length="175" mass="20024">MDLMEYGDSLEDDCFTVLISCKLGDERNMGWLGIWGWEGDAWRWDLGFTNLEESSVLGLEYVELMEMMSETCPIIGSPNIFLWPCGYLNSFSVKSYYDKLLQAADLVELESVLKTTLELIWNMKIPMKVKNFGWILLLDRLPTCLNLVVRGVISNIHDKTGLGEGYEFGRDTLDD</sequence>
<dbReference type="AlphaFoldDB" id="A0A9D5ALK4"/>